<keyword evidence="4" id="KW-1185">Reference proteome</keyword>
<sequence length="336" mass="38283">MSVESVKKKHVLIATHNGTFHCDDALAVFLIKLLPENKYAKVVRTRDKQLLDQCDFVLDVGAVYDHETRRYDHHQPSFNHTMNSIIVAKPFCIKLSSAGLVYTHYGHRIISTLSGLDENSPEVDAVFDKVYEKFVQEIDAIDNGIAMCSETPVYEIHTNISTRVKHFLPSWREESNDQILFERFEKAMQMVGNEFVDRVSFYINDWLPAKKVVEKAIMSRFEVDESGTIIDLTSAGGGVPWKEHLFCIEKEVGIENAIKFVIFEDKDWRVMSVPISSYSFQLRNALHEEWRGLRDEELSNKSGIDGCVFVHINGFIGGNRTRSGALQMAKSSLKSV</sequence>
<protein>
    <submittedName>
        <fullName evidence="3">UPF0160 protein MYG1: mitochondrial-like isoform X2</fullName>
    </submittedName>
</protein>
<dbReference type="Pfam" id="PF03690">
    <property type="entry name" value="MYG1_exonuc"/>
    <property type="match status" value="1"/>
</dbReference>
<dbReference type="STRING" id="1965070.A0A3S3P2M9"/>
<dbReference type="InterPro" id="IPR003226">
    <property type="entry name" value="MYG1_exonuclease"/>
</dbReference>
<organism evidence="3 4">
    <name type="scientific">Dinothrombium tinctorium</name>
    <dbReference type="NCBI Taxonomy" id="1965070"/>
    <lineage>
        <taxon>Eukaryota</taxon>
        <taxon>Metazoa</taxon>
        <taxon>Ecdysozoa</taxon>
        <taxon>Arthropoda</taxon>
        <taxon>Chelicerata</taxon>
        <taxon>Arachnida</taxon>
        <taxon>Acari</taxon>
        <taxon>Acariformes</taxon>
        <taxon>Trombidiformes</taxon>
        <taxon>Prostigmata</taxon>
        <taxon>Anystina</taxon>
        <taxon>Parasitengona</taxon>
        <taxon>Trombidioidea</taxon>
        <taxon>Trombidiidae</taxon>
        <taxon>Dinothrombium</taxon>
    </lineage>
</organism>
<evidence type="ECO:0000313" key="4">
    <source>
        <dbReference type="Proteomes" id="UP000285301"/>
    </source>
</evidence>
<evidence type="ECO:0000313" key="2">
    <source>
        <dbReference type="EMBL" id="RWS03210.1"/>
    </source>
</evidence>
<accession>A0A3S3P2M9</accession>
<reference evidence="3 4" key="1">
    <citation type="journal article" date="2018" name="Gigascience">
        <title>Genomes of trombidid mites reveal novel predicted allergens and laterally-transferred genes associated with secondary metabolism.</title>
        <authorList>
            <person name="Dong X."/>
            <person name="Chaisiri K."/>
            <person name="Xia D."/>
            <person name="Armstrong S.D."/>
            <person name="Fang Y."/>
            <person name="Donnelly M.J."/>
            <person name="Kadowaki T."/>
            <person name="McGarry J.W."/>
            <person name="Darby A.C."/>
            <person name="Makepeace B.L."/>
        </authorList>
    </citation>
    <scope>NUCLEOTIDE SEQUENCE [LARGE SCALE GENOMIC DNA]</scope>
    <source>
        <strain evidence="3">UoL-WK</strain>
    </source>
</reference>
<dbReference type="PANTHER" id="PTHR11215:SF1">
    <property type="entry name" value="MYG1 EXONUCLEASE"/>
    <property type="match status" value="1"/>
</dbReference>
<comment type="similarity">
    <text evidence="1">Belongs to the MYG1 family.</text>
</comment>
<evidence type="ECO:0000313" key="3">
    <source>
        <dbReference type="EMBL" id="RWS03843.1"/>
    </source>
</evidence>
<dbReference type="AlphaFoldDB" id="A0A3S3P2M9"/>
<dbReference type="OrthoDB" id="10265310at2759"/>
<gene>
    <name evidence="2" type="ORF">B4U79_10090</name>
    <name evidence="3" type="ORF">B4U79_13862</name>
</gene>
<comment type="caution">
    <text evidence="3">The sequence shown here is derived from an EMBL/GenBank/DDBJ whole genome shotgun (WGS) entry which is preliminary data.</text>
</comment>
<reference evidence="3" key="2">
    <citation type="submission" date="2018-11" db="EMBL/GenBank/DDBJ databases">
        <title>Trombidioid mite genomics.</title>
        <authorList>
            <person name="Dong X."/>
        </authorList>
    </citation>
    <scope>NUCLEOTIDE SEQUENCE</scope>
    <source>
        <strain evidence="3">UoL-WK</strain>
    </source>
</reference>
<dbReference type="GO" id="GO:0005737">
    <property type="term" value="C:cytoplasm"/>
    <property type="evidence" value="ECO:0007669"/>
    <property type="project" value="TreeGrafter"/>
</dbReference>
<name>A0A3S3P2M9_9ACAR</name>
<dbReference type="EMBL" id="NCKU01006090">
    <property type="protein sequence ID" value="RWS03843.1"/>
    <property type="molecule type" value="Genomic_DNA"/>
</dbReference>
<proteinExistence type="inferred from homology"/>
<dbReference type="PANTHER" id="PTHR11215">
    <property type="entry name" value="METAL DEPENDENT HYDROLASE - RELATED"/>
    <property type="match status" value="1"/>
</dbReference>
<dbReference type="Proteomes" id="UP000285301">
    <property type="component" value="Unassembled WGS sequence"/>
</dbReference>
<dbReference type="EMBL" id="NCKU01006733">
    <property type="protein sequence ID" value="RWS03210.1"/>
    <property type="molecule type" value="Genomic_DNA"/>
</dbReference>
<evidence type="ECO:0000256" key="1">
    <source>
        <dbReference type="ARBA" id="ARBA00010105"/>
    </source>
</evidence>
<dbReference type="GO" id="GO:0005634">
    <property type="term" value="C:nucleus"/>
    <property type="evidence" value="ECO:0007669"/>
    <property type="project" value="TreeGrafter"/>
</dbReference>